<feature type="domain" description="Rab-GAP TBC" evidence="5">
    <location>
        <begin position="416"/>
        <end position="601"/>
    </location>
</feature>
<dbReference type="PANTHER" id="PTHR47219">
    <property type="entry name" value="RAB GTPASE-ACTIVATING PROTEIN 1-LIKE"/>
    <property type="match status" value="1"/>
</dbReference>
<dbReference type="InterPro" id="IPR035969">
    <property type="entry name" value="Rab-GAP_TBC_sf"/>
</dbReference>
<feature type="compositionally biased region" description="Low complexity" evidence="4">
    <location>
        <begin position="288"/>
        <end position="298"/>
    </location>
</feature>
<feature type="compositionally biased region" description="Polar residues" evidence="4">
    <location>
        <begin position="306"/>
        <end position="321"/>
    </location>
</feature>
<dbReference type="VEuPathDB" id="FungiDB:SPPG_05662"/>
<feature type="compositionally biased region" description="Polar residues" evidence="4">
    <location>
        <begin position="128"/>
        <end position="147"/>
    </location>
</feature>
<dbReference type="eggNOG" id="KOG1102">
    <property type="taxonomic scope" value="Eukaryota"/>
</dbReference>
<dbReference type="PANTHER" id="PTHR47219:SF9">
    <property type="entry name" value="GTPASE ACTIVATING PROTEIN AND CENTROSOME-ASSOCIATED, ISOFORM B"/>
    <property type="match status" value="1"/>
</dbReference>
<keyword evidence="1" id="KW-0343">GTPase activation</keyword>
<dbReference type="Gene3D" id="1.10.8.270">
    <property type="entry name" value="putative rabgap domain of human tbc1 domain family member 14 like domains"/>
    <property type="match status" value="1"/>
</dbReference>
<dbReference type="GO" id="GO:0031267">
    <property type="term" value="F:small GTPase binding"/>
    <property type="evidence" value="ECO:0007669"/>
    <property type="project" value="TreeGrafter"/>
</dbReference>
<dbReference type="SUPFAM" id="SSF47923">
    <property type="entry name" value="Ypt/Rab-GAP domain of gyp1p"/>
    <property type="match status" value="2"/>
</dbReference>
<feature type="compositionally biased region" description="Polar residues" evidence="4">
    <location>
        <begin position="274"/>
        <end position="284"/>
    </location>
</feature>
<dbReference type="InterPro" id="IPR050302">
    <property type="entry name" value="Rab_GAP_TBC_domain"/>
</dbReference>
<dbReference type="GeneID" id="27689023"/>
<evidence type="ECO:0000256" key="4">
    <source>
        <dbReference type="SAM" id="MobiDB-lite"/>
    </source>
</evidence>
<evidence type="ECO:0000259" key="5">
    <source>
        <dbReference type="PROSITE" id="PS50086"/>
    </source>
</evidence>
<feature type="compositionally biased region" description="Acidic residues" evidence="4">
    <location>
        <begin position="76"/>
        <end position="85"/>
    </location>
</feature>
<feature type="compositionally biased region" description="Polar residues" evidence="4">
    <location>
        <begin position="219"/>
        <end position="235"/>
    </location>
</feature>
<keyword evidence="7" id="KW-1185">Reference proteome</keyword>
<keyword evidence="2 3" id="KW-0175">Coiled coil</keyword>
<sequence>MFVESHAQAPPFTLDSSPASVTNHHSPFVPRSCSKLEMSPEVLNGTVRREEKAEGVAEARTTLQNSPDENVQVEEQGGEDGTVDLEMDSMSDENIREETRQRGSEEIAAVEAQRLSENLVESPAIVQPANTDGSSEDTAANSISNTVPDIDGQKTPANGSPMDFSSLLPQRKRRPSSIAEANVTAAAVSEMPRRPSSTYIRSSSEENAPKMFRPHAPQRTKTMSGFSTVTPSRPTMSGFMGKPRRPSSAPNVNSASPRSRSKSEPFSANPLPPNSRSASVGTSRKSSEPVSPDSASSPLAVHRRPSTQSMDSVSSTPTQGDATEDESYFVLARLEEEKEVTKEEVEKEETKKGWFSPAAYLQASFQAVKESMLGEGRGPEENEIETDWEFWGKVMNDYETTVRKHPRTFTRKLHQGIPDSLRGMVWQLICKGKDPDLENQYATLITRTSIHEKVIQRDLARTFPKHERFQEPGGPGQESLFNIIKAYSLYDTEIGYCQGIAFVVGALLLNMPDEEAFCVLVRLMKDYKLRELYAPQMVGLQLRLYQYDELLEEQFPAVAKHLEEQEVKSTMYASQWFMTMFAYRFPLSAVFRIMDVIFAEGVDAMLRFALALIKRNQDIILTLDFENLLEFLKNGLFDVYADNVVALIYDAASIRISKGRLDKLAAEHAEAVRMASPEHMEADALRAEMRRMMETIKRMETEYEILNREHVTLANRLLEATVCSERDRERADTLQTRVSELEARAADERKMAEQAVQAEMERLAHKNLELTARNAELQEEVIGLQDVVAETKLKWADCENQRSELQRKWDGLKKVLG</sequence>
<feature type="region of interest" description="Disordered" evidence="4">
    <location>
        <begin position="1"/>
        <end position="26"/>
    </location>
</feature>
<feature type="coiled-coil region" evidence="3">
    <location>
        <begin position="682"/>
        <end position="794"/>
    </location>
</feature>
<dbReference type="Proteomes" id="UP000053201">
    <property type="component" value="Unassembled WGS sequence"/>
</dbReference>
<name>A0A0L0HEG5_SPIPD</name>
<dbReference type="Gene3D" id="1.10.472.80">
    <property type="entry name" value="Ypt/Rab-GAP domain of gyp1p, domain 3"/>
    <property type="match status" value="1"/>
</dbReference>
<dbReference type="FunFam" id="1.10.8.270:FF:000001">
    <property type="entry name" value="TBC1 domain family member 1"/>
    <property type="match status" value="1"/>
</dbReference>
<dbReference type="FunFam" id="1.10.10.750:FF:000003">
    <property type="entry name" value="GTPase activating protein (Evi5)"/>
    <property type="match status" value="1"/>
</dbReference>
<dbReference type="RefSeq" id="XP_016607461.1">
    <property type="nucleotide sequence ID" value="XM_016753872.1"/>
</dbReference>
<feature type="compositionally biased region" description="Polar residues" evidence="4">
    <location>
        <begin position="14"/>
        <end position="25"/>
    </location>
</feature>
<dbReference type="SMART" id="SM00164">
    <property type="entry name" value="TBC"/>
    <property type="match status" value="1"/>
</dbReference>
<gene>
    <name evidence="6" type="ORF">SPPG_05662</name>
</gene>
<dbReference type="InterPro" id="IPR000195">
    <property type="entry name" value="Rab-GAP-TBC_dom"/>
</dbReference>
<dbReference type="PROSITE" id="PS50086">
    <property type="entry name" value="TBC_RABGAP"/>
    <property type="match status" value="1"/>
</dbReference>
<dbReference type="EMBL" id="KQ257458">
    <property type="protein sequence ID" value="KNC99421.1"/>
    <property type="molecule type" value="Genomic_DNA"/>
</dbReference>
<dbReference type="STRING" id="645134.A0A0L0HEG5"/>
<evidence type="ECO:0000256" key="2">
    <source>
        <dbReference type="ARBA" id="ARBA00023054"/>
    </source>
</evidence>
<organism evidence="6 7">
    <name type="scientific">Spizellomyces punctatus (strain DAOM BR117)</name>
    <dbReference type="NCBI Taxonomy" id="645134"/>
    <lineage>
        <taxon>Eukaryota</taxon>
        <taxon>Fungi</taxon>
        <taxon>Fungi incertae sedis</taxon>
        <taxon>Chytridiomycota</taxon>
        <taxon>Chytridiomycota incertae sedis</taxon>
        <taxon>Chytridiomycetes</taxon>
        <taxon>Spizellomycetales</taxon>
        <taxon>Spizellomycetaceae</taxon>
        <taxon>Spizellomyces</taxon>
    </lineage>
</organism>
<dbReference type="AlphaFoldDB" id="A0A0L0HEG5"/>
<dbReference type="InParanoid" id="A0A0L0HEG5"/>
<dbReference type="OMA" id="WFDTIET"/>
<proteinExistence type="predicted"/>
<feature type="compositionally biased region" description="Low complexity" evidence="4">
    <location>
        <begin position="246"/>
        <end position="258"/>
    </location>
</feature>
<dbReference type="Gene3D" id="1.10.10.750">
    <property type="entry name" value="Ypt/Rab-GAP domain of gyp1p, domain 1"/>
    <property type="match status" value="1"/>
</dbReference>
<feature type="region of interest" description="Disordered" evidence="4">
    <location>
        <begin position="48"/>
        <end position="85"/>
    </location>
</feature>
<evidence type="ECO:0000256" key="3">
    <source>
        <dbReference type="SAM" id="Coils"/>
    </source>
</evidence>
<reference evidence="6 7" key="1">
    <citation type="submission" date="2009-08" db="EMBL/GenBank/DDBJ databases">
        <title>The Genome Sequence of Spizellomyces punctatus strain DAOM BR117.</title>
        <authorList>
            <consortium name="The Broad Institute Genome Sequencing Platform"/>
            <person name="Russ C."/>
            <person name="Cuomo C."/>
            <person name="Shea T."/>
            <person name="Young S.K."/>
            <person name="Zeng Q."/>
            <person name="Koehrsen M."/>
            <person name="Haas B."/>
            <person name="Borodovsky M."/>
            <person name="Guigo R."/>
            <person name="Alvarado L."/>
            <person name="Berlin A."/>
            <person name="Bochicchio J."/>
            <person name="Borenstein D."/>
            <person name="Chapman S."/>
            <person name="Chen Z."/>
            <person name="Engels R."/>
            <person name="Freedman E."/>
            <person name="Gellesch M."/>
            <person name="Goldberg J."/>
            <person name="Griggs A."/>
            <person name="Gujja S."/>
            <person name="Heiman D."/>
            <person name="Hepburn T."/>
            <person name="Howarth C."/>
            <person name="Jen D."/>
            <person name="Larson L."/>
            <person name="Lewis B."/>
            <person name="Mehta T."/>
            <person name="Park D."/>
            <person name="Pearson M."/>
            <person name="Roberts A."/>
            <person name="Saif S."/>
            <person name="Shenoy N."/>
            <person name="Sisk P."/>
            <person name="Stolte C."/>
            <person name="Sykes S."/>
            <person name="Thomson T."/>
            <person name="Walk T."/>
            <person name="White J."/>
            <person name="Yandava C."/>
            <person name="Burger G."/>
            <person name="Gray M.W."/>
            <person name="Holland P.W.H."/>
            <person name="King N."/>
            <person name="Lang F.B.F."/>
            <person name="Roger A.J."/>
            <person name="Ruiz-Trillo I."/>
            <person name="Lander E."/>
            <person name="Nusbaum C."/>
        </authorList>
    </citation>
    <scope>NUCLEOTIDE SEQUENCE [LARGE SCALE GENOMIC DNA]</scope>
    <source>
        <strain evidence="6 7">DAOM BR117</strain>
    </source>
</reference>
<feature type="compositionally biased region" description="Basic and acidic residues" evidence="4">
    <location>
        <begin position="48"/>
        <end position="57"/>
    </location>
</feature>
<dbReference type="FunFam" id="1.10.472.80:FF:000027">
    <property type="entry name" value="GTPase activating protein (Evi5)"/>
    <property type="match status" value="1"/>
</dbReference>
<dbReference type="Pfam" id="PF23436">
    <property type="entry name" value="RabGap-TBC_2"/>
    <property type="match status" value="1"/>
</dbReference>
<dbReference type="GO" id="GO:0005096">
    <property type="term" value="F:GTPase activator activity"/>
    <property type="evidence" value="ECO:0007669"/>
    <property type="project" value="UniProtKB-KW"/>
</dbReference>
<feature type="region of interest" description="Disordered" evidence="4">
    <location>
        <begin position="119"/>
        <end position="324"/>
    </location>
</feature>
<dbReference type="OrthoDB" id="295078at2759"/>
<protein>
    <recommendedName>
        <fullName evidence="5">Rab-GAP TBC domain-containing protein</fullName>
    </recommendedName>
</protein>
<evidence type="ECO:0000256" key="1">
    <source>
        <dbReference type="ARBA" id="ARBA00022468"/>
    </source>
</evidence>
<accession>A0A0L0HEG5</accession>
<evidence type="ECO:0000313" key="7">
    <source>
        <dbReference type="Proteomes" id="UP000053201"/>
    </source>
</evidence>
<evidence type="ECO:0000313" key="6">
    <source>
        <dbReference type="EMBL" id="KNC99421.1"/>
    </source>
</evidence>